<protein>
    <submittedName>
        <fullName evidence="2">Uncharacterized protein</fullName>
    </submittedName>
</protein>
<feature type="region of interest" description="Disordered" evidence="1">
    <location>
        <begin position="154"/>
        <end position="198"/>
    </location>
</feature>
<feature type="compositionally biased region" description="Polar residues" evidence="1">
    <location>
        <begin position="189"/>
        <end position="198"/>
    </location>
</feature>
<organism evidence="2 3">
    <name type="scientific">Stylosanthes scabra</name>
    <dbReference type="NCBI Taxonomy" id="79078"/>
    <lineage>
        <taxon>Eukaryota</taxon>
        <taxon>Viridiplantae</taxon>
        <taxon>Streptophyta</taxon>
        <taxon>Embryophyta</taxon>
        <taxon>Tracheophyta</taxon>
        <taxon>Spermatophyta</taxon>
        <taxon>Magnoliopsida</taxon>
        <taxon>eudicotyledons</taxon>
        <taxon>Gunneridae</taxon>
        <taxon>Pentapetalae</taxon>
        <taxon>rosids</taxon>
        <taxon>fabids</taxon>
        <taxon>Fabales</taxon>
        <taxon>Fabaceae</taxon>
        <taxon>Papilionoideae</taxon>
        <taxon>50 kb inversion clade</taxon>
        <taxon>dalbergioids sensu lato</taxon>
        <taxon>Dalbergieae</taxon>
        <taxon>Pterocarpus clade</taxon>
        <taxon>Stylosanthes</taxon>
    </lineage>
</organism>
<evidence type="ECO:0000313" key="2">
    <source>
        <dbReference type="EMBL" id="MED6182325.1"/>
    </source>
</evidence>
<dbReference type="EMBL" id="JASCZI010181349">
    <property type="protein sequence ID" value="MED6182325.1"/>
    <property type="molecule type" value="Genomic_DNA"/>
</dbReference>
<evidence type="ECO:0000313" key="3">
    <source>
        <dbReference type="Proteomes" id="UP001341840"/>
    </source>
</evidence>
<reference evidence="2 3" key="1">
    <citation type="journal article" date="2023" name="Plants (Basel)">
        <title>Bridging the Gap: Combining Genomics and Transcriptomics Approaches to Understand Stylosanthes scabra, an Orphan Legume from the Brazilian Caatinga.</title>
        <authorList>
            <person name="Ferreira-Neto J.R.C."/>
            <person name="da Silva M.D."/>
            <person name="Binneck E."/>
            <person name="de Melo N.F."/>
            <person name="da Silva R.H."/>
            <person name="de Melo A.L.T.M."/>
            <person name="Pandolfi V."/>
            <person name="Bustamante F.O."/>
            <person name="Brasileiro-Vidal A.C."/>
            <person name="Benko-Iseppon A.M."/>
        </authorList>
    </citation>
    <scope>NUCLEOTIDE SEQUENCE [LARGE SCALE GENOMIC DNA]</scope>
    <source>
        <tissue evidence="2">Leaves</tissue>
    </source>
</reference>
<evidence type="ECO:0000256" key="1">
    <source>
        <dbReference type="SAM" id="MobiDB-lite"/>
    </source>
</evidence>
<comment type="caution">
    <text evidence="2">The sequence shown here is derived from an EMBL/GenBank/DDBJ whole genome shotgun (WGS) entry which is preliminary data.</text>
</comment>
<keyword evidence="3" id="KW-1185">Reference proteome</keyword>
<proteinExistence type="predicted"/>
<accession>A0ABU6W8P5</accession>
<sequence length="198" mass="22193">MRISFVDLQASIIFGLDAKKRVRHIYYRVPVAVVFSGVKYDPFSIENDEDLQVLFHCLQQYPEVRITELYAEIKDMWASSGESTPHSHPVHAGASDVPLPARSLVMENQDNDDAYDLGDNRSFGELVLAMSETPQPPSPRTCHADPDPMVEEALKANDSDEEPALIDGHSDDDRGPFLWLRRGRRAPGHSNTLLTSPH</sequence>
<name>A0ABU6W8P5_9FABA</name>
<dbReference type="Proteomes" id="UP001341840">
    <property type="component" value="Unassembled WGS sequence"/>
</dbReference>
<gene>
    <name evidence="2" type="ORF">PIB30_027567</name>
</gene>